<gene>
    <name evidence="2" type="ORF">E4U56_007265</name>
</gene>
<accession>A0A9P7MU21</accession>
<protein>
    <submittedName>
        <fullName evidence="2">Uncharacterized protein</fullName>
    </submittedName>
</protein>
<sequence>MVHQFNGLNAMRLYVQETHVTAKTPGDPGERERIAAVEAGKRSANRGDHSEDRGIWKLEREEREGKRKRLHQQQIQEKDQEKQKDLFDEACGLFPPEHRGFDSEDHMRTTLEKRIRLIGHESTLTVFVLDHIEIPLKKILEEARS</sequence>
<feature type="compositionally biased region" description="Basic and acidic residues" evidence="1">
    <location>
        <begin position="37"/>
        <end position="65"/>
    </location>
</feature>
<name>A0A9P7MU21_9HYPO</name>
<comment type="caution">
    <text evidence="2">The sequence shown here is derived from an EMBL/GenBank/DDBJ whole genome shotgun (WGS) entry which is preliminary data.</text>
</comment>
<evidence type="ECO:0000313" key="3">
    <source>
        <dbReference type="Proteomes" id="UP000784919"/>
    </source>
</evidence>
<evidence type="ECO:0000313" key="2">
    <source>
        <dbReference type="EMBL" id="KAG5970795.1"/>
    </source>
</evidence>
<feature type="region of interest" description="Disordered" evidence="1">
    <location>
        <begin position="37"/>
        <end position="83"/>
    </location>
</feature>
<dbReference type="EMBL" id="SRPS01000068">
    <property type="protein sequence ID" value="KAG5970795.1"/>
    <property type="molecule type" value="Genomic_DNA"/>
</dbReference>
<reference evidence="2" key="1">
    <citation type="journal article" date="2020" name="bioRxiv">
        <title>Whole genome comparisons of ergot fungi reveals the divergence and evolution of species within the genus Claviceps are the result of varying mechanisms driving genome evolution and host range expansion.</title>
        <authorList>
            <person name="Wyka S.A."/>
            <person name="Mondo S.J."/>
            <person name="Liu M."/>
            <person name="Dettman J."/>
            <person name="Nalam V."/>
            <person name="Broders K.D."/>
        </authorList>
    </citation>
    <scope>NUCLEOTIDE SEQUENCE</scope>
    <source>
        <strain evidence="2">CCC 1102</strain>
    </source>
</reference>
<proteinExistence type="predicted"/>
<evidence type="ECO:0000256" key="1">
    <source>
        <dbReference type="SAM" id="MobiDB-lite"/>
    </source>
</evidence>
<dbReference type="Proteomes" id="UP000784919">
    <property type="component" value="Unassembled WGS sequence"/>
</dbReference>
<dbReference type="OrthoDB" id="411394at2759"/>
<dbReference type="AlphaFoldDB" id="A0A9P7MU21"/>
<organism evidence="2 3">
    <name type="scientific">Claviceps arundinis</name>
    <dbReference type="NCBI Taxonomy" id="1623583"/>
    <lineage>
        <taxon>Eukaryota</taxon>
        <taxon>Fungi</taxon>
        <taxon>Dikarya</taxon>
        <taxon>Ascomycota</taxon>
        <taxon>Pezizomycotina</taxon>
        <taxon>Sordariomycetes</taxon>
        <taxon>Hypocreomycetidae</taxon>
        <taxon>Hypocreales</taxon>
        <taxon>Clavicipitaceae</taxon>
        <taxon>Claviceps</taxon>
    </lineage>
</organism>